<dbReference type="PANTHER" id="PTHR34227">
    <property type="entry name" value="CHAPERONE PROTEIN YCDY"/>
    <property type="match status" value="1"/>
</dbReference>
<dbReference type="Gene3D" id="1.10.3480.10">
    <property type="entry name" value="TorD-like"/>
    <property type="match status" value="1"/>
</dbReference>
<accession>A0A5C7EHH1</accession>
<dbReference type="Pfam" id="PF02613">
    <property type="entry name" value="Nitrate_red_del"/>
    <property type="match status" value="1"/>
</dbReference>
<comment type="caution">
    <text evidence="2">The sequence shown here is derived from an EMBL/GenBank/DDBJ whole genome shotgun (WGS) entry which is preliminary data.</text>
</comment>
<dbReference type="RefSeq" id="WP_147801210.1">
    <property type="nucleotide sequence ID" value="NZ_VPFL01000040.1"/>
</dbReference>
<proteinExistence type="predicted"/>
<gene>
    <name evidence="2" type="ORF">FR698_16115</name>
</gene>
<dbReference type="AlphaFoldDB" id="A0A5C7EHH1"/>
<evidence type="ECO:0000313" key="3">
    <source>
        <dbReference type="Proteomes" id="UP000321201"/>
    </source>
</evidence>
<dbReference type="PANTHER" id="PTHR34227:SF1">
    <property type="entry name" value="DIMETHYL SULFOXIDE REDUCTASE CHAPERONE-RELATED"/>
    <property type="match status" value="1"/>
</dbReference>
<name>A0A5C7EHH1_9PROT</name>
<protein>
    <submittedName>
        <fullName evidence="2">Molecular chaperone TorD family protein</fullName>
    </submittedName>
</protein>
<sequence>MLKITDKRPERIAPAPAEGLRLRAEFYLCLARAFLPPRTEADFHALTALLADDLGDLARRLDYPIADELSEFRAAASALADPISLLRTYAALFLTPPAPVPINGGIYLDGSLMGESVRAMEDCYRRCGVERDERFRDLSDHMAVQLEFVAYLYARAAESPAGEAELPLTAGEFLGAFPRRWLPAFCDKLETATRKLGIAPNPYTPLARILRCAVAKDAVPVPDPLAQTERPAPPPLDDRTLHEMARVLRERGLSAEHLRRAGLPPIR</sequence>
<keyword evidence="1" id="KW-0143">Chaperone</keyword>
<dbReference type="Proteomes" id="UP000321201">
    <property type="component" value="Unassembled WGS sequence"/>
</dbReference>
<dbReference type="InParanoid" id="A0A5C7EHH1"/>
<reference evidence="2 3" key="1">
    <citation type="submission" date="2019-08" db="EMBL/GenBank/DDBJ databases">
        <title>Pelomicrobium methylotrophicum gen. nov., sp. nov. a moderately thermophilic, facultatively anaerobic, lithoautotrophic and methylotrophic bacterium isolated from a terrestrial mud volcano.</title>
        <authorList>
            <person name="Slobodkina G.B."/>
            <person name="Merkel A.Y."/>
            <person name="Slobodkin A.I."/>
        </authorList>
    </citation>
    <scope>NUCLEOTIDE SEQUENCE [LARGE SCALE GENOMIC DNA]</scope>
    <source>
        <strain evidence="2 3">SM250</strain>
    </source>
</reference>
<dbReference type="InterPro" id="IPR036411">
    <property type="entry name" value="TorD-like_sf"/>
</dbReference>
<dbReference type="SUPFAM" id="SSF89155">
    <property type="entry name" value="TorD-like"/>
    <property type="match status" value="1"/>
</dbReference>
<dbReference type="InterPro" id="IPR020945">
    <property type="entry name" value="DMSO/NO3_reduct_chaperone"/>
</dbReference>
<evidence type="ECO:0000256" key="1">
    <source>
        <dbReference type="ARBA" id="ARBA00023186"/>
    </source>
</evidence>
<organism evidence="2 3">
    <name type="scientific">Pelomicrobium methylotrophicum</name>
    <dbReference type="NCBI Taxonomy" id="2602750"/>
    <lineage>
        <taxon>Bacteria</taxon>
        <taxon>Pseudomonadati</taxon>
        <taxon>Pseudomonadota</taxon>
        <taxon>Hydrogenophilia</taxon>
        <taxon>Hydrogenophilia incertae sedis</taxon>
        <taxon>Pelomicrobium</taxon>
    </lineage>
</organism>
<dbReference type="OrthoDB" id="9155486at2"/>
<evidence type="ECO:0000313" key="2">
    <source>
        <dbReference type="EMBL" id="TXF09976.1"/>
    </source>
</evidence>
<dbReference type="InterPro" id="IPR050289">
    <property type="entry name" value="TorD/DmsD_chaperones"/>
</dbReference>
<keyword evidence="3" id="KW-1185">Reference proteome</keyword>
<dbReference type="EMBL" id="VPFL01000040">
    <property type="protein sequence ID" value="TXF09976.1"/>
    <property type="molecule type" value="Genomic_DNA"/>
</dbReference>